<dbReference type="Pfam" id="PF13523">
    <property type="entry name" value="Acetyltransf_8"/>
    <property type="match status" value="1"/>
</dbReference>
<sequence length="158" mass="17296">MFTFTPLRPADLPRLRHWLMMPHVRAWWGDPEAGIREIRRLMASDWAEPMLVAWQGRQIGYLQAYDAVSAMPGGDGEPGSFGIDLFIGEPSYVGKGLGTAFLGAYTDRLLKGGRAARILGRPARANHRAVRCLEGAGFHPLEDEGGPLLAMAKDRPGA</sequence>
<gene>
    <name evidence="3" type="ORF">P409_06310</name>
</gene>
<dbReference type="InterPro" id="IPR000182">
    <property type="entry name" value="GNAT_dom"/>
</dbReference>
<protein>
    <recommendedName>
        <fullName evidence="2">N-acetyltransferase domain-containing protein</fullName>
    </recommendedName>
</protein>
<dbReference type="Proteomes" id="UP000029995">
    <property type="component" value="Unassembled WGS sequence"/>
</dbReference>
<dbReference type="PANTHER" id="PTHR31438:SF1">
    <property type="entry name" value="LYSINE N-ACYLTRANSFERASE C17G9.06C-RELATED"/>
    <property type="match status" value="1"/>
</dbReference>
<evidence type="ECO:0000313" key="4">
    <source>
        <dbReference type="Proteomes" id="UP000029995"/>
    </source>
</evidence>
<dbReference type="AlphaFoldDB" id="A0A0A0DAG7"/>
<proteinExistence type="predicted"/>
<dbReference type="InterPro" id="IPR016181">
    <property type="entry name" value="Acyl_CoA_acyltransferase"/>
</dbReference>
<dbReference type="GO" id="GO:0046677">
    <property type="term" value="P:response to antibiotic"/>
    <property type="evidence" value="ECO:0007669"/>
    <property type="project" value="UniProtKB-KW"/>
</dbReference>
<dbReference type="PROSITE" id="PS51186">
    <property type="entry name" value="GNAT"/>
    <property type="match status" value="1"/>
</dbReference>
<name>A0A0A0DAG7_9PROT</name>
<evidence type="ECO:0000256" key="1">
    <source>
        <dbReference type="ARBA" id="ARBA00023251"/>
    </source>
</evidence>
<feature type="domain" description="N-acetyltransferase" evidence="2">
    <location>
        <begin position="2"/>
        <end position="156"/>
    </location>
</feature>
<comment type="caution">
    <text evidence="3">The sequence shown here is derived from an EMBL/GenBank/DDBJ whole genome shotgun (WGS) entry which is preliminary data.</text>
</comment>
<dbReference type="SUPFAM" id="SSF55729">
    <property type="entry name" value="Acyl-CoA N-acyltransferases (Nat)"/>
    <property type="match status" value="1"/>
</dbReference>
<reference evidence="3 4" key="1">
    <citation type="submission" date="2014-01" db="EMBL/GenBank/DDBJ databases">
        <title>Genome sequence determination for a cystic fibrosis isolate, Inquilinus limosus.</title>
        <authorList>
            <person name="Pino M."/>
            <person name="Di Conza J."/>
            <person name="Gutkind G."/>
        </authorList>
    </citation>
    <scope>NUCLEOTIDE SEQUENCE [LARGE SCALE GENOMIC DNA]</scope>
    <source>
        <strain evidence="3 4">MP06</strain>
    </source>
</reference>
<dbReference type="Gene3D" id="3.40.630.30">
    <property type="match status" value="1"/>
</dbReference>
<dbReference type="EMBL" id="JANX01000047">
    <property type="protein sequence ID" value="KGM35124.1"/>
    <property type="molecule type" value="Genomic_DNA"/>
</dbReference>
<accession>A0A0A0DAG7</accession>
<keyword evidence="1" id="KW-0046">Antibiotic resistance</keyword>
<dbReference type="PANTHER" id="PTHR31438">
    <property type="entry name" value="LYSINE N-ACYLTRANSFERASE C17G9.06C-RELATED"/>
    <property type="match status" value="1"/>
</dbReference>
<evidence type="ECO:0000313" key="3">
    <source>
        <dbReference type="EMBL" id="KGM35124.1"/>
    </source>
</evidence>
<dbReference type="GO" id="GO:0016410">
    <property type="term" value="F:N-acyltransferase activity"/>
    <property type="evidence" value="ECO:0007669"/>
    <property type="project" value="TreeGrafter"/>
</dbReference>
<organism evidence="3 4">
    <name type="scientific">Inquilinus limosus MP06</name>
    <dbReference type="NCBI Taxonomy" id="1398085"/>
    <lineage>
        <taxon>Bacteria</taxon>
        <taxon>Pseudomonadati</taxon>
        <taxon>Pseudomonadota</taxon>
        <taxon>Alphaproteobacteria</taxon>
        <taxon>Rhodospirillales</taxon>
        <taxon>Rhodospirillaceae</taxon>
        <taxon>Inquilinus</taxon>
    </lineage>
</organism>
<evidence type="ECO:0000259" key="2">
    <source>
        <dbReference type="PROSITE" id="PS51186"/>
    </source>
</evidence>